<keyword evidence="3" id="KW-1185">Reference proteome</keyword>
<evidence type="ECO:0000256" key="1">
    <source>
        <dbReference type="PIRSR" id="PIRSR600760-2"/>
    </source>
</evidence>
<evidence type="ECO:0000313" key="2">
    <source>
        <dbReference type="EMBL" id="SDC87650.1"/>
    </source>
</evidence>
<keyword evidence="1" id="KW-0479">Metal-binding</keyword>
<gene>
    <name evidence="2" type="ORF">SAMN05421872_104275</name>
</gene>
<dbReference type="GO" id="GO:0046872">
    <property type="term" value="F:metal ion binding"/>
    <property type="evidence" value="ECO:0007669"/>
    <property type="project" value="UniProtKB-KW"/>
</dbReference>
<dbReference type="PANTHER" id="PTHR20854:SF4">
    <property type="entry name" value="INOSITOL-1-MONOPHOSPHATASE-RELATED"/>
    <property type="match status" value="1"/>
</dbReference>
<keyword evidence="1" id="KW-0460">Magnesium</keyword>
<dbReference type="Gene3D" id="3.30.540.10">
    <property type="entry name" value="Fructose-1,6-Bisphosphatase, subunit A, domain 1"/>
    <property type="match status" value="1"/>
</dbReference>
<dbReference type="GO" id="GO:0007165">
    <property type="term" value="P:signal transduction"/>
    <property type="evidence" value="ECO:0007669"/>
    <property type="project" value="TreeGrafter"/>
</dbReference>
<dbReference type="Proteomes" id="UP000199034">
    <property type="component" value="Unassembled WGS sequence"/>
</dbReference>
<dbReference type="SUPFAM" id="SSF56655">
    <property type="entry name" value="Carbohydrate phosphatase"/>
    <property type="match status" value="1"/>
</dbReference>
<comment type="cofactor">
    <cofactor evidence="1">
        <name>Mg(2+)</name>
        <dbReference type="ChEBI" id="CHEBI:18420"/>
    </cofactor>
</comment>
<evidence type="ECO:0000313" key="3">
    <source>
        <dbReference type="Proteomes" id="UP000199034"/>
    </source>
</evidence>
<dbReference type="Pfam" id="PF00459">
    <property type="entry name" value="Inositol_P"/>
    <property type="match status" value="1"/>
</dbReference>
<dbReference type="PANTHER" id="PTHR20854">
    <property type="entry name" value="INOSITOL MONOPHOSPHATASE"/>
    <property type="match status" value="1"/>
</dbReference>
<reference evidence="2 3" key="1">
    <citation type="submission" date="2016-10" db="EMBL/GenBank/DDBJ databases">
        <authorList>
            <person name="de Groot N.N."/>
        </authorList>
    </citation>
    <scope>NUCLEOTIDE SEQUENCE [LARGE SCALE GENOMIC DNA]</scope>
    <source>
        <strain evidence="2 3">CGMCC 4.6858</strain>
    </source>
</reference>
<organism evidence="2 3">
    <name type="scientific">Nocardioides lianchengensis</name>
    <dbReference type="NCBI Taxonomy" id="1045774"/>
    <lineage>
        <taxon>Bacteria</taxon>
        <taxon>Bacillati</taxon>
        <taxon>Actinomycetota</taxon>
        <taxon>Actinomycetes</taxon>
        <taxon>Propionibacteriales</taxon>
        <taxon>Nocardioidaceae</taxon>
        <taxon>Nocardioides</taxon>
    </lineage>
</organism>
<dbReference type="RefSeq" id="WP_090854251.1">
    <property type="nucleotide sequence ID" value="NZ_FMZM01000004.1"/>
</dbReference>
<dbReference type="PRINTS" id="PR00377">
    <property type="entry name" value="IMPHPHTASES"/>
</dbReference>
<protein>
    <submittedName>
        <fullName evidence="2">Myo-inositol-1(Or 4)-monophosphatase</fullName>
    </submittedName>
</protein>
<dbReference type="GO" id="GO:0008934">
    <property type="term" value="F:inositol monophosphate 1-phosphatase activity"/>
    <property type="evidence" value="ECO:0007669"/>
    <property type="project" value="TreeGrafter"/>
</dbReference>
<dbReference type="OrthoDB" id="9772456at2"/>
<proteinExistence type="predicted"/>
<feature type="binding site" evidence="1">
    <location>
        <position position="65"/>
    </location>
    <ligand>
        <name>Mg(2+)</name>
        <dbReference type="ChEBI" id="CHEBI:18420"/>
        <label>1</label>
        <note>catalytic</note>
    </ligand>
</feature>
<dbReference type="AlphaFoldDB" id="A0A1G6Q5B6"/>
<dbReference type="EMBL" id="FMZM01000004">
    <property type="protein sequence ID" value="SDC87650.1"/>
    <property type="molecule type" value="Genomic_DNA"/>
</dbReference>
<sequence length="256" mass="25956">MSTDADVAITAALAGAAEVRSRYGAPVTRHSKGGIDFATEADLAAEHAVRAVVRAARPDDAFVGEEEGLQGDPDAVRRWLVDPLCGTLNFAAGTPGIGVNVALLVAGEPGPAAVADPLTGEAFWTDGTGAWVRGVDGTDAPLVPSADSRLVDVDVDHERAWAAAVLASPGLASYAFRGFSTSLALVWVAAGRRAAYLQAGDLRGSVHFAAPLAICRAAGVVLSGLAGQPVLADAGGLVAAADRTTHARMLDIVSEA</sequence>
<accession>A0A1G6Q5B6</accession>
<name>A0A1G6Q5B6_9ACTN</name>
<dbReference type="CDD" id="cd01637">
    <property type="entry name" value="IMPase_like"/>
    <property type="match status" value="1"/>
</dbReference>
<feature type="binding site" evidence="1">
    <location>
        <position position="84"/>
    </location>
    <ligand>
        <name>Mg(2+)</name>
        <dbReference type="ChEBI" id="CHEBI:18420"/>
        <label>1</label>
        <note>catalytic</note>
    </ligand>
</feature>
<dbReference type="InterPro" id="IPR000760">
    <property type="entry name" value="Inositol_monophosphatase-like"/>
</dbReference>
<dbReference type="STRING" id="1045774.SAMN05421872_104275"/>
<feature type="binding site" evidence="1">
    <location>
        <position position="82"/>
    </location>
    <ligand>
        <name>Mg(2+)</name>
        <dbReference type="ChEBI" id="CHEBI:18420"/>
        <label>1</label>
        <note>catalytic</note>
    </ligand>
</feature>
<dbReference type="Gene3D" id="3.40.190.80">
    <property type="match status" value="1"/>
</dbReference>
<dbReference type="GO" id="GO:0006020">
    <property type="term" value="P:inositol metabolic process"/>
    <property type="evidence" value="ECO:0007669"/>
    <property type="project" value="TreeGrafter"/>
</dbReference>